<organism evidence="3 4">
    <name type="scientific">Natrialba swarupiae</name>
    <dbReference type="NCBI Taxonomy" id="2448032"/>
    <lineage>
        <taxon>Archaea</taxon>
        <taxon>Methanobacteriati</taxon>
        <taxon>Methanobacteriota</taxon>
        <taxon>Stenosarchaea group</taxon>
        <taxon>Halobacteria</taxon>
        <taxon>Halobacteriales</taxon>
        <taxon>Natrialbaceae</taxon>
        <taxon>Natrialba</taxon>
    </lineage>
</organism>
<name>A0A5D5AS41_9EURY</name>
<dbReference type="PANTHER" id="PTHR46268">
    <property type="entry name" value="STRESS RESPONSE PROTEIN NHAX"/>
    <property type="match status" value="1"/>
</dbReference>
<comment type="similarity">
    <text evidence="1">Belongs to the universal stress protein A family.</text>
</comment>
<dbReference type="EMBL" id="VTAW01000007">
    <property type="protein sequence ID" value="TYT62642.1"/>
    <property type="molecule type" value="Genomic_DNA"/>
</dbReference>
<sequence length="144" mass="15561">MVVLAAVDRSNQAHGVVEEARYLADLTNEELHVIHVLSRKEFVDLERTSVDETGGPASIDQVRQTAESIADEIASETESEYVPVGEFGNVASEISQYANNNEVSYVVIGGRKRTPVGKAVFGSVTQSVLLETKVPVVTLMNSAQ</sequence>
<dbReference type="Proteomes" id="UP000324104">
    <property type="component" value="Unassembled WGS sequence"/>
</dbReference>
<evidence type="ECO:0000259" key="2">
    <source>
        <dbReference type="Pfam" id="PF00582"/>
    </source>
</evidence>
<dbReference type="PANTHER" id="PTHR46268:SF6">
    <property type="entry name" value="UNIVERSAL STRESS PROTEIN UP12"/>
    <property type="match status" value="1"/>
</dbReference>
<keyword evidence="4" id="KW-1185">Reference proteome</keyword>
<dbReference type="RefSeq" id="WP_149080929.1">
    <property type="nucleotide sequence ID" value="NZ_VTAW01000007.1"/>
</dbReference>
<evidence type="ECO:0000313" key="4">
    <source>
        <dbReference type="Proteomes" id="UP000324104"/>
    </source>
</evidence>
<accession>A0A5D5AS41</accession>
<evidence type="ECO:0000313" key="3">
    <source>
        <dbReference type="EMBL" id="TYT62642.1"/>
    </source>
</evidence>
<dbReference type="SUPFAM" id="SSF52402">
    <property type="entry name" value="Adenine nucleotide alpha hydrolases-like"/>
    <property type="match status" value="1"/>
</dbReference>
<proteinExistence type="inferred from homology"/>
<feature type="domain" description="UspA" evidence="2">
    <location>
        <begin position="3"/>
        <end position="137"/>
    </location>
</feature>
<dbReference type="Pfam" id="PF00582">
    <property type="entry name" value="Usp"/>
    <property type="match status" value="1"/>
</dbReference>
<dbReference type="CDD" id="cd00293">
    <property type="entry name" value="USP-like"/>
    <property type="match status" value="1"/>
</dbReference>
<dbReference type="InterPro" id="IPR006016">
    <property type="entry name" value="UspA"/>
</dbReference>
<reference evidence="3 4" key="1">
    <citation type="submission" date="2019-08" db="EMBL/GenBank/DDBJ databases">
        <title>Archaea genome.</title>
        <authorList>
            <person name="Kajale S."/>
            <person name="Shouche Y."/>
            <person name="Deshpande N."/>
            <person name="Sharma A."/>
        </authorList>
    </citation>
    <scope>NUCLEOTIDE SEQUENCE [LARGE SCALE GENOMIC DNA]</scope>
    <source>
        <strain evidence="3 4">ESP3B_9</strain>
    </source>
</reference>
<dbReference type="InterPro" id="IPR014729">
    <property type="entry name" value="Rossmann-like_a/b/a_fold"/>
</dbReference>
<protein>
    <submittedName>
        <fullName evidence="3">Universal stress protein</fullName>
    </submittedName>
</protein>
<dbReference type="AlphaFoldDB" id="A0A5D5AS41"/>
<comment type="caution">
    <text evidence="3">The sequence shown here is derived from an EMBL/GenBank/DDBJ whole genome shotgun (WGS) entry which is preliminary data.</text>
</comment>
<dbReference type="Gene3D" id="3.40.50.620">
    <property type="entry name" value="HUPs"/>
    <property type="match status" value="1"/>
</dbReference>
<gene>
    <name evidence="3" type="ORF">FYC77_07695</name>
</gene>
<evidence type="ECO:0000256" key="1">
    <source>
        <dbReference type="ARBA" id="ARBA00008791"/>
    </source>
</evidence>